<organism evidence="7 8">
    <name type="scientific">Callorhinchus milii</name>
    <name type="common">Ghost shark</name>
    <dbReference type="NCBI Taxonomy" id="7868"/>
    <lineage>
        <taxon>Eukaryota</taxon>
        <taxon>Metazoa</taxon>
        <taxon>Chordata</taxon>
        <taxon>Craniata</taxon>
        <taxon>Vertebrata</taxon>
        <taxon>Chondrichthyes</taxon>
        <taxon>Holocephali</taxon>
        <taxon>Chimaeriformes</taxon>
        <taxon>Callorhinchidae</taxon>
        <taxon>Callorhinchus</taxon>
    </lineage>
</organism>
<sequence length="239" mass="26597">DCDLKAFTEIAAIVMDIGTGYTKAGFAGDDKPRVVLRSLVGIPIHQPVHDHNKGPDYYIGNSIPNDPWITKTRVVTNGIVTDWDALEMLWHYVFYQELRVAPEEHAILLSDAPLSPITNREKSAELLFEGFGVPALFIAHQTLLSLYSTGRTTGLIIESGLGKCKEGIHSELLNNIVLSGGSSMFPGFAERIQKEIGKLAPNRSKLNVYASPQRKFSSLWVRKKDYEEEGSVIVHRKCF</sequence>
<dbReference type="Gene3D" id="3.30.420.40">
    <property type="match status" value="2"/>
</dbReference>
<evidence type="ECO:0000256" key="3">
    <source>
        <dbReference type="ARBA" id="ARBA00022741"/>
    </source>
</evidence>
<dbReference type="PANTHER" id="PTHR11937">
    <property type="entry name" value="ACTIN"/>
    <property type="match status" value="1"/>
</dbReference>
<keyword evidence="8" id="KW-1185">Reference proteome</keyword>
<evidence type="ECO:0000256" key="2">
    <source>
        <dbReference type="ARBA" id="ARBA00022490"/>
    </source>
</evidence>
<dbReference type="InterPro" id="IPR043129">
    <property type="entry name" value="ATPase_NBD"/>
</dbReference>
<reference evidence="8" key="3">
    <citation type="journal article" date="2014" name="Nature">
        <title>Elephant shark genome provides unique insights into gnathostome evolution.</title>
        <authorList>
            <consortium name="International Elephant Shark Genome Sequencing Consortium"/>
            <person name="Venkatesh B."/>
            <person name="Lee A.P."/>
            <person name="Ravi V."/>
            <person name="Maurya A.K."/>
            <person name="Lian M.M."/>
            <person name="Swann J.B."/>
            <person name="Ohta Y."/>
            <person name="Flajnik M.F."/>
            <person name="Sutoh Y."/>
            <person name="Kasahara M."/>
            <person name="Hoon S."/>
            <person name="Gangu V."/>
            <person name="Roy S.W."/>
            <person name="Irimia M."/>
            <person name="Korzh V."/>
            <person name="Kondrychyn I."/>
            <person name="Lim Z.W."/>
            <person name="Tay B.H."/>
            <person name="Tohari S."/>
            <person name="Kong K.W."/>
            <person name="Ho S."/>
            <person name="Lorente-Galdos B."/>
            <person name="Quilez J."/>
            <person name="Marques-Bonet T."/>
            <person name="Raney B.J."/>
            <person name="Ingham P.W."/>
            <person name="Tay A."/>
            <person name="Hillier L.W."/>
            <person name="Minx P."/>
            <person name="Boehm T."/>
            <person name="Wilson R.K."/>
            <person name="Brenner S."/>
            <person name="Warren W.C."/>
        </authorList>
    </citation>
    <scope>NUCLEOTIDE SEQUENCE [LARGE SCALE GENOMIC DNA]</scope>
</reference>
<accession>A0A4W3GND5</accession>
<keyword evidence="5" id="KW-0206">Cytoskeleton</keyword>
<comment type="subcellular location">
    <subcellularLocation>
        <location evidence="1">Cytoplasm</location>
        <location evidence="1">Cytoskeleton</location>
    </subcellularLocation>
</comment>
<reference evidence="8" key="1">
    <citation type="journal article" date="2006" name="Science">
        <title>Ancient noncoding elements conserved in the human genome.</title>
        <authorList>
            <person name="Venkatesh B."/>
            <person name="Kirkness E.F."/>
            <person name="Loh Y.H."/>
            <person name="Halpern A.L."/>
            <person name="Lee A.P."/>
            <person name="Johnson J."/>
            <person name="Dandona N."/>
            <person name="Viswanathan L.D."/>
            <person name="Tay A."/>
            <person name="Venter J.C."/>
            <person name="Strausberg R.L."/>
            <person name="Brenner S."/>
        </authorList>
    </citation>
    <scope>NUCLEOTIDE SEQUENCE [LARGE SCALE GENOMIC DNA]</scope>
</reference>
<dbReference type="AlphaFoldDB" id="A0A4W3GND5"/>
<evidence type="ECO:0000256" key="1">
    <source>
        <dbReference type="ARBA" id="ARBA00004245"/>
    </source>
</evidence>
<dbReference type="Proteomes" id="UP000314986">
    <property type="component" value="Unassembled WGS sequence"/>
</dbReference>
<evidence type="ECO:0000313" key="8">
    <source>
        <dbReference type="Proteomes" id="UP000314986"/>
    </source>
</evidence>
<evidence type="ECO:0000313" key="7">
    <source>
        <dbReference type="Ensembl" id="ENSCMIP00000005413.1"/>
    </source>
</evidence>
<dbReference type="GO" id="GO:0005524">
    <property type="term" value="F:ATP binding"/>
    <property type="evidence" value="ECO:0007669"/>
    <property type="project" value="UniProtKB-KW"/>
</dbReference>
<reference evidence="8" key="2">
    <citation type="journal article" date="2007" name="PLoS Biol.">
        <title>Survey sequencing and comparative analysis of the elephant shark (Callorhinchus milii) genome.</title>
        <authorList>
            <person name="Venkatesh B."/>
            <person name="Kirkness E.F."/>
            <person name="Loh Y.H."/>
            <person name="Halpern A.L."/>
            <person name="Lee A.P."/>
            <person name="Johnson J."/>
            <person name="Dandona N."/>
            <person name="Viswanathan L.D."/>
            <person name="Tay A."/>
            <person name="Venter J.C."/>
            <person name="Strausberg R.L."/>
            <person name="Brenner S."/>
        </authorList>
    </citation>
    <scope>NUCLEOTIDE SEQUENCE [LARGE SCALE GENOMIC DNA]</scope>
</reference>
<evidence type="ECO:0000256" key="5">
    <source>
        <dbReference type="ARBA" id="ARBA00023212"/>
    </source>
</evidence>
<evidence type="ECO:0000256" key="4">
    <source>
        <dbReference type="ARBA" id="ARBA00022840"/>
    </source>
</evidence>
<reference evidence="7" key="4">
    <citation type="submission" date="2025-08" db="UniProtKB">
        <authorList>
            <consortium name="Ensembl"/>
        </authorList>
    </citation>
    <scope>IDENTIFICATION</scope>
</reference>
<evidence type="ECO:0000256" key="6">
    <source>
        <dbReference type="RuleBase" id="RU000487"/>
    </source>
</evidence>
<keyword evidence="3" id="KW-0547">Nucleotide-binding</keyword>
<keyword evidence="4" id="KW-0067">ATP-binding</keyword>
<dbReference type="Ensembl" id="ENSCMIT00000005600.1">
    <property type="protein sequence ID" value="ENSCMIP00000005413.1"/>
    <property type="gene ID" value="ENSCMIG00000003055.1"/>
</dbReference>
<keyword evidence="2" id="KW-0963">Cytoplasm</keyword>
<comment type="similarity">
    <text evidence="6">Belongs to the actin family.</text>
</comment>
<dbReference type="Pfam" id="PF00022">
    <property type="entry name" value="Actin"/>
    <property type="match status" value="1"/>
</dbReference>
<dbReference type="GeneTree" id="ENSGT00940000167032"/>
<reference evidence="7" key="5">
    <citation type="submission" date="2025-09" db="UniProtKB">
        <authorList>
            <consortium name="Ensembl"/>
        </authorList>
    </citation>
    <scope>IDENTIFICATION</scope>
</reference>
<name>A0A4W3GND5_CALMI</name>
<dbReference type="FunFam" id="3.30.420.40:FF:000148">
    <property type="entry name" value="Actin, alpha skeletal muscle"/>
    <property type="match status" value="1"/>
</dbReference>
<protein>
    <submittedName>
        <fullName evidence="7">Uncharacterized protein</fullName>
    </submittedName>
</protein>
<dbReference type="SMART" id="SM00268">
    <property type="entry name" value="ACTIN"/>
    <property type="match status" value="1"/>
</dbReference>
<proteinExistence type="inferred from homology"/>
<dbReference type="InterPro" id="IPR004000">
    <property type="entry name" value="Actin"/>
</dbReference>
<dbReference type="SUPFAM" id="SSF53067">
    <property type="entry name" value="Actin-like ATPase domain"/>
    <property type="match status" value="2"/>
</dbReference>
<dbReference type="GO" id="GO:0005856">
    <property type="term" value="C:cytoskeleton"/>
    <property type="evidence" value="ECO:0007669"/>
    <property type="project" value="UniProtKB-SubCell"/>
</dbReference>
<dbReference type="PRINTS" id="PR00190">
    <property type="entry name" value="ACTIN"/>
</dbReference>